<feature type="transmembrane region" description="Helical" evidence="2">
    <location>
        <begin position="65"/>
        <end position="87"/>
    </location>
</feature>
<proteinExistence type="inferred from homology"/>
<evidence type="ECO:0000313" key="3">
    <source>
        <dbReference type="Proteomes" id="UP000887540"/>
    </source>
</evidence>
<dbReference type="AlphaFoldDB" id="A0A914DZ43"/>
<evidence type="ECO:0000313" key="4">
    <source>
        <dbReference type="WBParaSite" id="ACRNAN_scaffold4691.g16591.t1"/>
    </source>
</evidence>
<dbReference type="PANTHER" id="PTHR47518:SF5">
    <property type="entry name" value="SERPENTINE RECEPTOR, CLASS E (EPSILON)"/>
    <property type="match status" value="1"/>
</dbReference>
<dbReference type="GO" id="GO:0016020">
    <property type="term" value="C:membrane"/>
    <property type="evidence" value="ECO:0007669"/>
    <property type="project" value="InterPro"/>
</dbReference>
<name>A0A914DZ43_9BILA</name>
<dbReference type="Pfam" id="PF03125">
    <property type="entry name" value="Sre"/>
    <property type="match status" value="1"/>
</dbReference>
<comment type="similarity">
    <text evidence="1">Belongs to the nematode receptor-like protein sre family.</text>
</comment>
<dbReference type="WBParaSite" id="ACRNAN_scaffold4691.g16591.t1">
    <property type="protein sequence ID" value="ACRNAN_scaffold4691.g16591.t1"/>
    <property type="gene ID" value="ACRNAN_scaffold4691.g16591"/>
</dbReference>
<sequence length="185" mass="21620">MIIIDLFENLISPPNGSINYYIWYYALIVSNYGSDFLRCCWIALCIERGVATYFKHEYEQKSFSVVAIVLTLLIHLIAIGVICLKLKFPFSDYTIFAVSISMDLAGCLSVFLIFQYNKFLLQTRYELKFSERFQVDENLRILKFLRPYLIVGIVLTLFNTLIRVLVYQITALSWIASRIVNIYFL</sequence>
<dbReference type="Proteomes" id="UP000887540">
    <property type="component" value="Unplaced"/>
</dbReference>
<evidence type="ECO:0000256" key="1">
    <source>
        <dbReference type="ARBA" id="ARBA00006803"/>
    </source>
</evidence>
<dbReference type="InterPro" id="IPR052854">
    <property type="entry name" value="Serpentine_rcpt_epsilon"/>
</dbReference>
<dbReference type="GO" id="GO:0007606">
    <property type="term" value="P:sensory perception of chemical stimulus"/>
    <property type="evidence" value="ECO:0007669"/>
    <property type="project" value="InterPro"/>
</dbReference>
<keyword evidence="2" id="KW-1133">Transmembrane helix</keyword>
<evidence type="ECO:0000256" key="2">
    <source>
        <dbReference type="SAM" id="Phobius"/>
    </source>
</evidence>
<keyword evidence="2" id="KW-0812">Transmembrane</keyword>
<dbReference type="InterPro" id="IPR004151">
    <property type="entry name" value="7TM_GPCR_serpentine_rcpt_Sre"/>
</dbReference>
<feature type="transmembrane region" description="Helical" evidence="2">
    <location>
        <begin position="93"/>
        <end position="114"/>
    </location>
</feature>
<feature type="transmembrane region" description="Helical" evidence="2">
    <location>
        <begin position="22"/>
        <end position="44"/>
    </location>
</feature>
<accession>A0A914DZ43</accession>
<feature type="transmembrane region" description="Helical" evidence="2">
    <location>
        <begin position="148"/>
        <end position="176"/>
    </location>
</feature>
<reference evidence="4" key="1">
    <citation type="submission" date="2022-11" db="UniProtKB">
        <authorList>
            <consortium name="WormBaseParasite"/>
        </authorList>
    </citation>
    <scope>IDENTIFICATION</scope>
</reference>
<protein>
    <submittedName>
        <fullName evidence="4">Uncharacterized protein</fullName>
    </submittedName>
</protein>
<organism evidence="3 4">
    <name type="scientific">Acrobeloides nanus</name>
    <dbReference type="NCBI Taxonomy" id="290746"/>
    <lineage>
        <taxon>Eukaryota</taxon>
        <taxon>Metazoa</taxon>
        <taxon>Ecdysozoa</taxon>
        <taxon>Nematoda</taxon>
        <taxon>Chromadorea</taxon>
        <taxon>Rhabditida</taxon>
        <taxon>Tylenchina</taxon>
        <taxon>Cephalobomorpha</taxon>
        <taxon>Cephaloboidea</taxon>
        <taxon>Cephalobidae</taxon>
        <taxon>Acrobeloides</taxon>
    </lineage>
</organism>
<keyword evidence="3" id="KW-1185">Reference proteome</keyword>
<dbReference type="PANTHER" id="PTHR47518">
    <property type="entry name" value="SERPENTINE RECEPTOR CLASS EPSILON-13-RELATED"/>
    <property type="match status" value="1"/>
</dbReference>
<keyword evidence="2" id="KW-0472">Membrane</keyword>